<dbReference type="EMBL" id="WHJG01000052">
    <property type="protein sequence ID" value="NHZ83456.1"/>
    <property type="molecule type" value="Genomic_DNA"/>
</dbReference>
<dbReference type="RefSeq" id="WP_167093150.1">
    <property type="nucleotide sequence ID" value="NZ_WHJG01000052.1"/>
</dbReference>
<comment type="caution">
    <text evidence="2">The sequence shown here is derived from an EMBL/GenBank/DDBJ whole genome shotgun (WGS) entry which is preliminary data.</text>
</comment>
<feature type="chain" id="PRO_5047150474" description="DUF2147 domain-containing protein" evidence="1">
    <location>
        <begin position="21"/>
        <end position="140"/>
    </location>
</feature>
<proteinExistence type="predicted"/>
<keyword evidence="3" id="KW-1185">Reference proteome</keyword>
<dbReference type="Proteomes" id="UP000621455">
    <property type="component" value="Unassembled WGS sequence"/>
</dbReference>
<evidence type="ECO:0000313" key="3">
    <source>
        <dbReference type="Proteomes" id="UP000621455"/>
    </source>
</evidence>
<name>A0ABX0NI01_9BURK</name>
<keyword evidence="1" id="KW-0732">Signal</keyword>
<reference evidence="2 3" key="1">
    <citation type="submission" date="2019-10" db="EMBL/GenBank/DDBJ databases">
        <title>Taxonomy of Antarctic Massilia spp.: description of Massilia rubra sp. nov., Massilia aquatica sp. nov., Massilia mucilaginosa sp. nov., Massilia frigida sp. nov. isolated from streams, lakes and regoliths.</title>
        <authorList>
            <person name="Holochova P."/>
            <person name="Sedlacek I."/>
            <person name="Kralova S."/>
            <person name="Maslanova I."/>
            <person name="Busse H.-J."/>
            <person name="Stankova E."/>
            <person name="Vrbovska V."/>
            <person name="Kovarovic V."/>
            <person name="Bartak M."/>
            <person name="Svec P."/>
            <person name="Pantucek R."/>
        </authorList>
    </citation>
    <scope>NUCLEOTIDE SEQUENCE [LARGE SCALE GENOMIC DNA]</scope>
    <source>
        <strain evidence="2 3">CCM 8695</strain>
    </source>
</reference>
<feature type="signal peptide" evidence="1">
    <location>
        <begin position="1"/>
        <end position="20"/>
    </location>
</feature>
<evidence type="ECO:0000313" key="2">
    <source>
        <dbReference type="EMBL" id="NHZ83456.1"/>
    </source>
</evidence>
<protein>
    <recommendedName>
        <fullName evidence="4">DUF2147 domain-containing protein</fullName>
    </recommendedName>
</protein>
<evidence type="ECO:0008006" key="4">
    <source>
        <dbReference type="Google" id="ProtNLM"/>
    </source>
</evidence>
<accession>A0ABX0NI01</accession>
<organism evidence="2 3">
    <name type="scientific">Massilia frigida</name>
    <dbReference type="NCBI Taxonomy" id="2609281"/>
    <lineage>
        <taxon>Bacteria</taxon>
        <taxon>Pseudomonadati</taxon>
        <taxon>Pseudomonadota</taxon>
        <taxon>Betaproteobacteria</taxon>
        <taxon>Burkholderiales</taxon>
        <taxon>Oxalobacteraceae</taxon>
        <taxon>Telluria group</taxon>
        <taxon>Massilia</taxon>
    </lineage>
</organism>
<evidence type="ECO:0000256" key="1">
    <source>
        <dbReference type="SAM" id="SignalP"/>
    </source>
</evidence>
<sequence length="140" mass="14705">MNHVRLAALVLLVAMSQASAQDVLLAGKVQRVVLLAYGAQGCPDPCEARKPQSAGTQWVCIHNGGGCESMEVQVEQVFLGEAGATTRVFKQGIGEWGPRFTSGEGRSLSIRKATAFHGRPPMCAAEKSTSNQGSCATSVT</sequence>
<gene>
    <name evidence="2" type="ORF">F2P44_29940</name>
</gene>